<dbReference type="OrthoDB" id="2246127at2759"/>
<evidence type="ECO:0000256" key="1">
    <source>
        <dbReference type="SAM" id="MobiDB-lite"/>
    </source>
</evidence>
<keyword evidence="3" id="KW-1185">Reference proteome</keyword>
<evidence type="ECO:0000313" key="2">
    <source>
        <dbReference type="EMBL" id="KAF9466217.1"/>
    </source>
</evidence>
<dbReference type="Proteomes" id="UP000807353">
    <property type="component" value="Unassembled WGS sequence"/>
</dbReference>
<proteinExistence type="predicted"/>
<gene>
    <name evidence="2" type="ORF">BDZ94DRAFT_1188316</name>
</gene>
<name>A0A9P5Y9S0_9AGAR</name>
<organism evidence="2 3">
    <name type="scientific">Collybia nuda</name>
    <dbReference type="NCBI Taxonomy" id="64659"/>
    <lineage>
        <taxon>Eukaryota</taxon>
        <taxon>Fungi</taxon>
        <taxon>Dikarya</taxon>
        <taxon>Basidiomycota</taxon>
        <taxon>Agaricomycotina</taxon>
        <taxon>Agaricomycetes</taxon>
        <taxon>Agaricomycetidae</taxon>
        <taxon>Agaricales</taxon>
        <taxon>Tricholomatineae</taxon>
        <taxon>Clitocybaceae</taxon>
        <taxon>Collybia</taxon>
    </lineage>
</organism>
<dbReference type="EMBL" id="MU150243">
    <property type="protein sequence ID" value="KAF9466217.1"/>
    <property type="molecule type" value="Genomic_DNA"/>
</dbReference>
<dbReference type="PANTHER" id="PTHR31912">
    <property type="entry name" value="IP13529P"/>
    <property type="match status" value="1"/>
</dbReference>
<sequence>MRECGTPNVPSFFALRKKQASLMCDVGLKSRHHVSALGNHFHMNHPIDLIAMDWSNPFVREFIHVYPEITTTISEFWQAGKYVDEVELDDLSPMWADWKNAPDQHFFIKELAQLKNGQYVVPMRWIVYQKAEHVEALYATRDQAGNFLIADPELVQIPVKELKYNYLDLQVQFGSINFLNLSPSLALEMPHPVRKIANNRPVFVLRIMLWADDVSGNRSKQYNAHMNLYVANVNLPHQKLAQEYFVRFCSTSPHASSSEQFEGLCEDLNSESWRPTYDCALKREILFKIRGHLLPADNPQQAESCSNAGVNANFWCCADTSGGTDKERETDDGYHALFEVGIPRTPEETIKTIKQQIWTACLGVKETVEKIQTDTGVKDKTAIHWIDQLIEKARQMQHDRLFTEAIRDPRLNNRSIKGPNREAIKMQIKHEIQKELYDWVITQPEDRFERLANNSSEQAELRAGDHYNILLRVHGLDPHHDSPCEILHTVLLGVDKYLWHETNKVWDKKKDDLFGIRLQSSSIDGLTLYPLRAQYLVQYKNSLVGKHFKILQQLAIFHLHDDLCTKAVFDLWKANGELGAMIWYPEIKDMDIYLADLEILVNNLLDLWAVVDPSRIQKKYKLHVLPHIKEDIHRFGPAVLFSTEVFECWNTVFRLCSVLSNHQAPSHDIAVALADMERFKHQVSGGWWKNKNGDYIQAGEKIRNFLVGNKELQRRLGWVDTTNLKPGTIKLPPKDKQHPVAWSAALAHLWTAETDHIGGNGQKWVECKYVISRSFDVCKAKSWVFFNSKESENSPISIIAGRIFKVLASDSAMGLPIIIIEHSDISKTNDMRLNMPVLSRSGRISFVEPQDVLFLFNAQHDCQTSCCSTTEVSVKQGRDQTTRKHHLITHAEDTRYIINMHALHNANLIRETLPRELTAPKPYFADRRGKHDEFAAKLRVTGPTKRAETQAKAQATRAKNKKGKEAQRLQAEEATTQAGSS</sequence>
<reference evidence="2" key="1">
    <citation type="submission" date="2020-11" db="EMBL/GenBank/DDBJ databases">
        <authorList>
            <consortium name="DOE Joint Genome Institute"/>
            <person name="Ahrendt S."/>
            <person name="Riley R."/>
            <person name="Andreopoulos W."/>
            <person name="Labutti K."/>
            <person name="Pangilinan J."/>
            <person name="Ruiz-Duenas F.J."/>
            <person name="Barrasa J.M."/>
            <person name="Sanchez-Garcia M."/>
            <person name="Camarero S."/>
            <person name="Miyauchi S."/>
            <person name="Serrano A."/>
            <person name="Linde D."/>
            <person name="Babiker R."/>
            <person name="Drula E."/>
            <person name="Ayuso-Fernandez I."/>
            <person name="Pacheco R."/>
            <person name="Padilla G."/>
            <person name="Ferreira P."/>
            <person name="Barriuso J."/>
            <person name="Kellner H."/>
            <person name="Castanera R."/>
            <person name="Alfaro M."/>
            <person name="Ramirez L."/>
            <person name="Pisabarro A.G."/>
            <person name="Kuo A."/>
            <person name="Tritt A."/>
            <person name="Lipzen A."/>
            <person name="He G."/>
            <person name="Yan M."/>
            <person name="Ng V."/>
            <person name="Cullen D."/>
            <person name="Martin F."/>
            <person name="Rosso M.-N."/>
            <person name="Henrissat B."/>
            <person name="Hibbett D."/>
            <person name="Martinez A.T."/>
            <person name="Grigoriev I.V."/>
        </authorList>
    </citation>
    <scope>NUCLEOTIDE SEQUENCE</scope>
    <source>
        <strain evidence="2">CBS 247.69</strain>
    </source>
</reference>
<evidence type="ECO:0000313" key="3">
    <source>
        <dbReference type="Proteomes" id="UP000807353"/>
    </source>
</evidence>
<protein>
    <submittedName>
        <fullName evidence="2">Uncharacterized protein</fullName>
    </submittedName>
</protein>
<accession>A0A9P5Y9S0</accession>
<comment type="caution">
    <text evidence="2">The sequence shown here is derived from an EMBL/GenBank/DDBJ whole genome shotgun (WGS) entry which is preliminary data.</text>
</comment>
<dbReference type="AlphaFoldDB" id="A0A9P5Y9S0"/>
<dbReference type="PANTHER" id="PTHR31912:SF34">
    <property type="entry name" value="NOTOCHORD-RELATED PROTEIN"/>
    <property type="match status" value="1"/>
</dbReference>
<feature type="region of interest" description="Disordered" evidence="1">
    <location>
        <begin position="938"/>
        <end position="981"/>
    </location>
</feature>